<evidence type="ECO:0000313" key="3">
    <source>
        <dbReference type="Proteomes" id="UP001608902"/>
    </source>
</evidence>
<organism evidence="2 3">
    <name type="scientific">Gnathostoma spinigerum</name>
    <dbReference type="NCBI Taxonomy" id="75299"/>
    <lineage>
        <taxon>Eukaryota</taxon>
        <taxon>Metazoa</taxon>
        <taxon>Ecdysozoa</taxon>
        <taxon>Nematoda</taxon>
        <taxon>Chromadorea</taxon>
        <taxon>Rhabditida</taxon>
        <taxon>Spirurina</taxon>
        <taxon>Gnathostomatomorpha</taxon>
        <taxon>Gnathostomatoidea</taxon>
        <taxon>Gnathostomatidae</taxon>
        <taxon>Gnathostoma</taxon>
    </lineage>
</organism>
<dbReference type="Proteomes" id="UP001608902">
    <property type="component" value="Unassembled WGS sequence"/>
</dbReference>
<name>A0ABD6ERA0_9BILA</name>
<evidence type="ECO:0000313" key="2">
    <source>
        <dbReference type="EMBL" id="MFH4982368.1"/>
    </source>
</evidence>
<proteinExistence type="predicted"/>
<feature type="compositionally biased region" description="Basic and acidic residues" evidence="1">
    <location>
        <begin position="27"/>
        <end position="45"/>
    </location>
</feature>
<evidence type="ECO:0000256" key="1">
    <source>
        <dbReference type="SAM" id="MobiDB-lite"/>
    </source>
</evidence>
<reference evidence="2 3" key="1">
    <citation type="submission" date="2024-08" db="EMBL/GenBank/DDBJ databases">
        <title>Gnathostoma spinigerum genome.</title>
        <authorList>
            <person name="Gonzalez-Bertolin B."/>
            <person name="Monzon S."/>
            <person name="Zaballos A."/>
            <person name="Jimenez P."/>
            <person name="Dekumyoy P."/>
            <person name="Varona S."/>
            <person name="Cuesta I."/>
            <person name="Sumanam S."/>
            <person name="Adisakwattana P."/>
            <person name="Gasser R.B."/>
            <person name="Hernandez-Gonzalez A."/>
            <person name="Young N.D."/>
            <person name="Perteguer M.J."/>
        </authorList>
    </citation>
    <scope>NUCLEOTIDE SEQUENCE [LARGE SCALE GENOMIC DNA]</scope>
    <source>
        <strain evidence="2">AL3</strain>
        <tissue evidence="2">Liver</tissue>
    </source>
</reference>
<comment type="caution">
    <text evidence="2">The sequence shown here is derived from an EMBL/GenBank/DDBJ whole genome shotgun (WGS) entry which is preliminary data.</text>
</comment>
<sequence>MPGKKLFGITFRQLSPRRKMHRAKQKSVTDRSAQQERRGDGDKLLESASVIAVSSEGDNQSNAMDAVHSGVSPPNDDIPVITLRRASSSGSTSTSE</sequence>
<accession>A0ABD6ERA0</accession>
<gene>
    <name evidence="2" type="ORF">AB6A40_009077</name>
</gene>
<keyword evidence="3" id="KW-1185">Reference proteome</keyword>
<feature type="region of interest" description="Disordered" evidence="1">
    <location>
        <begin position="1"/>
        <end position="96"/>
    </location>
</feature>
<dbReference type="EMBL" id="JBGFUD010009114">
    <property type="protein sequence ID" value="MFH4982368.1"/>
    <property type="molecule type" value="Genomic_DNA"/>
</dbReference>
<feature type="compositionally biased region" description="Basic residues" evidence="1">
    <location>
        <begin position="15"/>
        <end position="25"/>
    </location>
</feature>
<protein>
    <submittedName>
        <fullName evidence="2">Uncharacterized protein</fullName>
    </submittedName>
</protein>
<feature type="compositionally biased region" description="Low complexity" evidence="1">
    <location>
        <begin position="87"/>
        <end position="96"/>
    </location>
</feature>
<dbReference type="AlphaFoldDB" id="A0ABD6ERA0"/>